<feature type="compositionally biased region" description="Low complexity" evidence="6">
    <location>
        <begin position="475"/>
        <end position="494"/>
    </location>
</feature>
<proteinExistence type="predicted"/>
<feature type="zinc finger region" description="C3H1-type" evidence="5">
    <location>
        <begin position="414"/>
        <end position="441"/>
    </location>
</feature>
<keyword evidence="1 5" id="KW-0479">Metal-binding</keyword>
<dbReference type="GO" id="GO:0008270">
    <property type="term" value="F:zinc ion binding"/>
    <property type="evidence" value="ECO:0007669"/>
    <property type="project" value="UniProtKB-KW"/>
</dbReference>
<evidence type="ECO:0000313" key="9">
    <source>
        <dbReference type="Proteomes" id="UP000054845"/>
    </source>
</evidence>
<dbReference type="Pfam" id="PF18044">
    <property type="entry name" value="zf-CCCH_4"/>
    <property type="match status" value="1"/>
</dbReference>
<feature type="region of interest" description="Disordered" evidence="6">
    <location>
        <begin position="184"/>
        <end position="223"/>
    </location>
</feature>
<feature type="region of interest" description="Disordered" evidence="6">
    <location>
        <begin position="456"/>
        <end position="738"/>
    </location>
</feature>
<dbReference type="InterPro" id="IPR041367">
    <property type="entry name" value="Znf-CCCH_4"/>
</dbReference>
<keyword evidence="9" id="KW-1185">Reference proteome</keyword>
<dbReference type="InterPro" id="IPR002110">
    <property type="entry name" value="Ankyrin_rpt"/>
</dbReference>
<evidence type="ECO:0000256" key="6">
    <source>
        <dbReference type="SAM" id="MobiDB-lite"/>
    </source>
</evidence>
<protein>
    <submittedName>
        <fullName evidence="8">ANKYRIN REPEAT PROTEIN</fullName>
    </submittedName>
</protein>
<feature type="domain" description="C3H1-type" evidence="7">
    <location>
        <begin position="414"/>
        <end position="441"/>
    </location>
</feature>
<feature type="compositionally biased region" description="Low complexity" evidence="6">
    <location>
        <begin position="184"/>
        <end position="195"/>
    </location>
</feature>
<dbReference type="STRING" id="401625.A0A0P1BIK3"/>
<evidence type="ECO:0000259" key="7">
    <source>
        <dbReference type="PROSITE" id="PS50103"/>
    </source>
</evidence>
<dbReference type="Proteomes" id="UP000054845">
    <property type="component" value="Unassembled WGS sequence"/>
</dbReference>
<feature type="compositionally biased region" description="Low complexity" evidence="6">
    <location>
        <begin position="319"/>
        <end position="335"/>
    </location>
</feature>
<dbReference type="SUPFAM" id="SSF48403">
    <property type="entry name" value="Ankyrin repeat"/>
    <property type="match status" value="1"/>
</dbReference>
<dbReference type="InterPro" id="IPR000571">
    <property type="entry name" value="Znf_CCCH"/>
</dbReference>
<feature type="compositionally biased region" description="Low complexity" evidence="6">
    <location>
        <begin position="602"/>
        <end position="617"/>
    </location>
</feature>
<dbReference type="SUPFAM" id="SSF90229">
    <property type="entry name" value="CCCH zinc finger"/>
    <property type="match status" value="1"/>
</dbReference>
<dbReference type="PROSITE" id="PS50297">
    <property type="entry name" value="ANK_REP_REGION"/>
    <property type="match status" value="1"/>
</dbReference>
<feature type="compositionally biased region" description="Basic residues" evidence="6">
    <location>
        <begin position="658"/>
        <end position="671"/>
    </location>
</feature>
<dbReference type="PROSITE" id="PS50103">
    <property type="entry name" value="ZF_C3H1"/>
    <property type="match status" value="2"/>
</dbReference>
<dbReference type="Gene3D" id="4.10.1000.10">
    <property type="entry name" value="Zinc finger, CCCH-type"/>
    <property type="match status" value="1"/>
</dbReference>
<evidence type="ECO:0000256" key="2">
    <source>
        <dbReference type="ARBA" id="ARBA00022771"/>
    </source>
</evidence>
<dbReference type="OrthoDB" id="20872at2759"/>
<feature type="compositionally biased region" description="Low complexity" evidence="6">
    <location>
        <begin position="519"/>
        <end position="567"/>
    </location>
</feature>
<feature type="compositionally biased region" description="Polar residues" evidence="6">
    <location>
        <begin position="726"/>
        <end position="738"/>
    </location>
</feature>
<dbReference type="InterPro" id="IPR036855">
    <property type="entry name" value="Znf_CCCH_sf"/>
</dbReference>
<dbReference type="GO" id="GO:0010468">
    <property type="term" value="P:regulation of gene expression"/>
    <property type="evidence" value="ECO:0007669"/>
    <property type="project" value="UniProtKB-ARBA"/>
</dbReference>
<feature type="compositionally biased region" description="Low complexity" evidence="6">
    <location>
        <begin position="456"/>
        <end position="467"/>
    </location>
</feature>
<keyword evidence="4" id="KW-0040">ANK repeat</keyword>
<reference evidence="9" key="1">
    <citation type="submission" date="2014-09" db="EMBL/GenBank/DDBJ databases">
        <authorList>
            <person name="Sharma Rahul"/>
            <person name="Thines Marco"/>
        </authorList>
    </citation>
    <scope>NUCLEOTIDE SEQUENCE [LARGE SCALE GENOMIC DNA]</scope>
</reference>
<dbReference type="Gene3D" id="1.25.40.20">
    <property type="entry name" value="Ankyrin repeat-containing domain"/>
    <property type="match status" value="1"/>
</dbReference>
<dbReference type="AlphaFoldDB" id="A0A0P1BIK3"/>
<dbReference type="EMBL" id="CCYA01000272">
    <property type="protein sequence ID" value="CEH15847.1"/>
    <property type="molecule type" value="Genomic_DNA"/>
</dbReference>
<dbReference type="PROSITE" id="PS50088">
    <property type="entry name" value="ANK_REPEAT"/>
    <property type="match status" value="1"/>
</dbReference>
<feature type="compositionally biased region" description="Polar residues" evidence="6">
    <location>
        <begin position="708"/>
        <end position="719"/>
    </location>
</feature>
<feature type="compositionally biased region" description="Low complexity" evidence="6">
    <location>
        <begin position="294"/>
        <end position="312"/>
    </location>
</feature>
<dbReference type="InterPro" id="IPR036770">
    <property type="entry name" value="Ankyrin_rpt-contain_sf"/>
</dbReference>
<feature type="region of interest" description="Disordered" evidence="6">
    <location>
        <begin position="393"/>
        <end position="418"/>
    </location>
</feature>
<dbReference type="Pfam" id="PF14608">
    <property type="entry name" value="zf-CCCH_2"/>
    <property type="match status" value="1"/>
</dbReference>
<feature type="region of interest" description="Disordered" evidence="6">
    <location>
        <begin position="290"/>
        <end position="348"/>
    </location>
</feature>
<evidence type="ECO:0000313" key="8">
    <source>
        <dbReference type="EMBL" id="CEH15847.1"/>
    </source>
</evidence>
<name>A0A0P1BIK3_9BASI</name>
<feature type="domain" description="C3H1-type" evidence="7">
    <location>
        <begin position="222"/>
        <end position="247"/>
    </location>
</feature>
<keyword evidence="3 5" id="KW-0862">Zinc</keyword>
<evidence type="ECO:0000256" key="1">
    <source>
        <dbReference type="ARBA" id="ARBA00022723"/>
    </source>
</evidence>
<evidence type="ECO:0000256" key="5">
    <source>
        <dbReference type="PROSITE-ProRule" id="PRU00723"/>
    </source>
</evidence>
<feature type="compositionally biased region" description="Polar residues" evidence="6">
    <location>
        <begin position="672"/>
        <end position="688"/>
    </location>
</feature>
<evidence type="ECO:0000256" key="4">
    <source>
        <dbReference type="PROSITE-ProRule" id="PRU00023"/>
    </source>
</evidence>
<sequence>MSSLILRASREGDVEALRTALDQHKEQIVELVEARNEEGLGALALAARAGHVEVVKELLAKGADRAQAVEQGHGKDHVEISALLFGPKEGSGAAPTEAHHEGAQDPYPVDIHGGQQLPNGAISYVNAMPGMYAQQHGSFVPQPPLPYHEMGPYGAPPGAHQPPHGFYADGPVAHYGPFYGHPAGPFRAPPGAGQPVHLAGNGKPDGQHGRKDSSANLPPPDIARSIPCRNFPNCRYGDRCAFAHPVDIPMSVGQPMIPPHLAPGPLSPSALPAGITPGEAEQHGLYYQQPTSEAVASGPAPAVAANAGDATPPSAPQNADSTDAPSASSPPTGGDESPAPQADAQGRPLHRRQSFNSFLHSHAVPFQPSGHAAPMVDANGIPTGVHGHFAAGPSNYRSKPRRGGGPFGAPRSFREGRPPCTFFPQGRCRYGDKCQFPHILPDGTDARVAEAQLGQPSLAPQAAPAAKLPKHARVSPSTSSLPTPPTAAASSPTLVNVPSGPQVKKPPTKPNGIANGTVADDAATSSEATAGPSAGAAATPPTRPTGPKAGVNGQKTGANGKANAGTGSRANGLAGPPKKPTAQKLPSANDFPALPFSPNPQQPQAASPSAPNGSGAAKFNFSAVLSAPAPPKPVLAPSESAPVVEATPKANEEEKTQKSKSSKAEKKHQHKTASGVNSTAKTEQSNEPNGDAQPEDGFTLVGRRIASAATNVSSQVSSPPTAPVSAANNPRSSPTSKD</sequence>
<organism evidence="8 9">
    <name type="scientific">Ceraceosorus bombacis</name>
    <dbReference type="NCBI Taxonomy" id="401625"/>
    <lineage>
        <taxon>Eukaryota</taxon>
        <taxon>Fungi</taxon>
        <taxon>Dikarya</taxon>
        <taxon>Basidiomycota</taxon>
        <taxon>Ustilaginomycotina</taxon>
        <taxon>Exobasidiomycetes</taxon>
        <taxon>Ceraceosorales</taxon>
        <taxon>Ceraceosoraceae</taxon>
        <taxon>Ceraceosorus</taxon>
    </lineage>
</organism>
<feature type="repeat" description="ANK" evidence="4">
    <location>
        <begin position="38"/>
        <end position="64"/>
    </location>
</feature>
<evidence type="ECO:0000256" key="3">
    <source>
        <dbReference type="ARBA" id="ARBA00022833"/>
    </source>
</evidence>
<keyword evidence="2 5" id="KW-0863">Zinc-finger</keyword>
<dbReference type="SMART" id="SM00356">
    <property type="entry name" value="ZnF_C3H1"/>
    <property type="match status" value="2"/>
</dbReference>
<accession>A0A0P1BIK3</accession>
<feature type="zinc finger region" description="C3H1-type" evidence="5">
    <location>
        <begin position="222"/>
        <end position="247"/>
    </location>
</feature>